<keyword evidence="4" id="KW-0677">Repeat</keyword>
<feature type="domain" description="Saposin B-type" evidence="7">
    <location>
        <begin position="494"/>
        <end position="575"/>
    </location>
</feature>
<dbReference type="GO" id="GO:0006665">
    <property type="term" value="P:sphingolipid metabolic process"/>
    <property type="evidence" value="ECO:0007669"/>
    <property type="project" value="InterPro"/>
</dbReference>
<organism evidence="9 10">
    <name type="scientific">Tenebrio molitor</name>
    <name type="common">Yellow mealworm beetle</name>
    <dbReference type="NCBI Taxonomy" id="7067"/>
    <lineage>
        <taxon>Eukaryota</taxon>
        <taxon>Metazoa</taxon>
        <taxon>Ecdysozoa</taxon>
        <taxon>Arthropoda</taxon>
        <taxon>Hexapoda</taxon>
        <taxon>Insecta</taxon>
        <taxon>Pterygota</taxon>
        <taxon>Neoptera</taxon>
        <taxon>Endopterygota</taxon>
        <taxon>Coleoptera</taxon>
        <taxon>Polyphaga</taxon>
        <taxon>Cucujiformia</taxon>
        <taxon>Tenebrionidae</taxon>
        <taxon>Tenebrio</taxon>
    </lineage>
</organism>
<feature type="domain" description="Saposin B-type" evidence="7">
    <location>
        <begin position="789"/>
        <end position="870"/>
    </location>
</feature>
<keyword evidence="10" id="KW-1185">Reference proteome</keyword>
<keyword evidence="2" id="KW-0964">Secreted</keyword>
<name>A0A8J6HE80_TENMO</name>
<dbReference type="PRINTS" id="PR01797">
    <property type="entry name" value="SAPOSIN"/>
</dbReference>
<dbReference type="InterPro" id="IPR011001">
    <property type="entry name" value="Saposin-like"/>
</dbReference>
<dbReference type="GO" id="GO:0005576">
    <property type="term" value="C:extracellular region"/>
    <property type="evidence" value="ECO:0007669"/>
    <property type="project" value="UniProtKB-SubCell"/>
</dbReference>
<keyword evidence="3" id="KW-0732">Signal</keyword>
<evidence type="ECO:0000256" key="6">
    <source>
        <dbReference type="ARBA" id="ARBA00023180"/>
    </source>
</evidence>
<proteinExistence type="predicted"/>
<dbReference type="PROSITE" id="PS51110">
    <property type="entry name" value="SAP_A"/>
    <property type="match status" value="2"/>
</dbReference>
<feature type="domain" description="Saposin B-type" evidence="7">
    <location>
        <begin position="588"/>
        <end position="669"/>
    </location>
</feature>
<dbReference type="InterPro" id="IPR008373">
    <property type="entry name" value="Saposin"/>
</dbReference>
<dbReference type="Proteomes" id="UP000719412">
    <property type="component" value="Unassembled WGS sequence"/>
</dbReference>
<dbReference type="InterPro" id="IPR008139">
    <property type="entry name" value="SaposinB_dom"/>
</dbReference>
<keyword evidence="6" id="KW-0325">Glycoprotein</keyword>
<evidence type="ECO:0000313" key="10">
    <source>
        <dbReference type="Proteomes" id="UP000719412"/>
    </source>
</evidence>
<feature type="domain" description="Saposin B-type" evidence="7">
    <location>
        <begin position="242"/>
        <end position="321"/>
    </location>
</feature>
<dbReference type="Pfam" id="PF05184">
    <property type="entry name" value="SapB_1"/>
    <property type="match status" value="5"/>
</dbReference>
<dbReference type="InterPro" id="IPR003119">
    <property type="entry name" value="SAP_A"/>
</dbReference>
<evidence type="ECO:0000259" key="7">
    <source>
        <dbReference type="PROSITE" id="PS50015"/>
    </source>
</evidence>
<evidence type="ECO:0000256" key="4">
    <source>
        <dbReference type="ARBA" id="ARBA00022737"/>
    </source>
</evidence>
<dbReference type="PROSITE" id="PS50015">
    <property type="entry name" value="SAP_B"/>
    <property type="match status" value="7"/>
</dbReference>
<evidence type="ECO:0008006" key="11">
    <source>
        <dbReference type="Google" id="ProtNLM"/>
    </source>
</evidence>
<dbReference type="InterPro" id="IPR051428">
    <property type="entry name" value="Sphingo_Act-Surfact_Prot"/>
</dbReference>
<dbReference type="InterPro" id="IPR008138">
    <property type="entry name" value="SapB_2"/>
</dbReference>
<accession>A0A8J6HE80</accession>
<dbReference type="SMART" id="SM00741">
    <property type="entry name" value="SapB"/>
    <property type="match status" value="7"/>
</dbReference>
<reference evidence="9" key="1">
    <citation type="journal article" date="2020" name="J Insects Food Feed">
        <title>The yellow mealworm (Tenebrio molitor) genome: a resource for the emerging insects as food and feed industry.</title>
        <authorList>
            <person name="Eriksson T."/>
            <person name="Andere A."/>
            <person name="Kelstrup H."/>
            <person name="Emery V."/>
            <person name="Picard C."/>
        </authorList>
    </citation>
    <scope>NUCLEOTIDE SEQUENCE</scope>
    <source>
        <strain evidence="9">Stoneville</strain>
        <tissue evidence="9">Whole head</tissue>
    </source>
</reference>
<dbReference type="Pfam" id="PF03489">
    <property type="entry name" value="SapB_2"/>
    <property type="match status" value="5"/>
</dbReference>
<dbReference type="SMART" id="SM00162">
    <property type="entry name" value="SAPA"/>
    <property type="match status" value="2"/>
</dbReference>
<feature type="domain" description="Saposin A-type" evidence="8">
    <location>
        <begin position="877"/>
        <end position="919"/>
    </location>
</feature>
<dbReference type="Gene3D" id="1.10.225.10">
    <property type="entry name" value="Saposin-like"/>
    <property type="match status" value="7"/>
</dbReference>
<dbReference type="GO" id="GO:0005764">
    <property type="term" value="C:lysosome"/>
    <property type="evidence" value="ECO:0007669"/>
    <property type="project" value="InterPro"/>
</dbReference>
<comment type="caution">
    <text evidence="9">The sequence shown here is derived from an EMBL/GenBank/DDBJ whole genome shotgun (WGS) entry which is preliminary data.</text>
</comment>
<evidence type="ECO:0000256" key="5">
    <source>
        <dbReference type="ARBA" id="ARBA00023157"/>
    </source>
</evidence>
<dbReference type="FunFam" id="1.10.225.10:FF:000002">
    <property type="entry name" value="prosaposin isoform X2"/>
    <property type="match status" value="4"/>
</dbReference>
<feature type="domain" description="Saposin B-type" evidence="7">
    <location>
        <begin position="144"/>
        <end position="226"/>
    </location>
</feature>
<dbReference type="EMBL" id="JABDTM020025806">
    <property type="protein sequence ID" value="KAH0812772.1"/>
    <property type="molecule type" value="Genomic_DNA"/>
</dbReference>
<dbReference type="InterPro" id="IPR007856">
    <property type="entry name" value="SapB_1"/>
</dbReference>
<dbReference type="GO" id="GO:0016020">
    <property type="term" value="C:membrane"/>
    <property type="evidence" value="ECO:0007669"/>
    <property type="project" value="GOC"/>
</dbReference>
<dbReference type="PANTHER" id="PTHR11480:SF3">
    <property type="entry name" value="BCDNA.GH08312"/>
    <property type="match status" value="1"/>
</dbReference>
<evidence type="ECO:0000256" key="2">
    <source>
        <dbReference type="ARBA" id="ARBA00022525"/>
    </source>
</evidence>
<sequence>MHLSINTEVHGANTSIAVLRRGSCSARSDKDYQRSTQSFSPRSWMMPFLDAHFITDDKSDFNLSSEAVRTEDLRAKQDNGNQLHYCITCSGLQRKLAYLLLQERDIKHNKSCFHFISPTTAANCRAVKHCIQTVWIHKELPPDSSSVCQTCLDMVKQARDQLESNETQELIKEVFEGSCALLHFKTIVKECDKIADEYIPELIDTLASEMNPQVVCSVAGLCNNEKIDKLIAEEKANNKPEALGTCDGCHTVVEIMEDKFNKMSRDEVLQGFLEICGKTGSLSDGCSNIIITYFTEIYNHLKENLNPNDFCLMTGECSAKFHTHAKVEITPISHIGYVPVAGSQKDDLPCEFCEQLVSHLRDLLVANTTVDEFKRVLEGLCKQTKSFSAECLSLVDEYYAVAYNFLVSELNSNAVCVLAGICPNNGTRQQAAIIPLLPVQTAQIALEITPAPAQKPLIRINMGKDSSSVKIMESPEQAQLPIDRLMPPHSQLYNSETCVFCEYFLHYLQQAITDPATEEEIKAVIDKACSKLPRSINSTCIEFVNTYEPALVAILAQEIDPSQVCPLIRACPSADVQEVEVFMHQESDGSKCPLCLFAVSKLEEMVKDKKTEENIKSALNKLCERLPTNLAAECDDFVNTYTDELVELLLADLTPQEVCVYLKLCSDSQPATGIIGGDPSTNTILDYTINGRDVQQSPIVNNNAQCIICEFVMKEIQDQLKDNKTEEDIIKTVHDICNYMPRSVSKECNDFVDEYGDTVIQLLIAATVPSEICRMLHLCSDQIAEVKVEIFECAICETLVYAMEKILANPKVDHNVEHVLEKACRALPHKDQSKCIEITKKYGVTIYNLIIHLADKGLVCREIGLCANKVARPNRALLVGDNKCTWGPSYWCASKENAESCGDGAKKHCQEKVWLAQGRTKRGTSPSWNACKCDILHETNCKIRIYEGITFVGRILIVDCDGREWKCQGDVCLKPDQDEKVFYSRLEYIPFLDIQETSIKIINLPRPHVLPLTSTKLNLANCLLLDDDALSEICLELRDRVRKGSNMRLRTFTDAETQTDLHVEPHILEDEQVASVIADSAVQTNTVQSFGSIPPAGAPLASSRSKSNTNVNSRDETFHELIFRKFKFLRSLKNYILSKIRTGRYELNNGADQEISIISYDQRSFADVERDFDLQTPSSVSSVDIDGNVIELLKTVLDKKFHDNRPRQQAELELLEIIEKTFTRQLDIFEGVLKLANSRNIDSKKLDTWEDRLRSSSISEKSVDGFINGIIKNLVTEITKNAPCSDERLTRLHSSIEKRSLQLEENLGDNLQVKKTNVLCECQEPTSSGAAVSRTLPSHNFY</sequence>
<evidence type="ECO:0000259" key="8">
    <source>
        <dbReference type="PROSITE" id="PS51110"/>
    </source>
</evidence>
<dbReference type="Pfam" id="PF02199">
    <property type="entry name" value="SapA"/>
    <property type="match status" value="2"/>
</dbReference>
<evidence type="ECO:0000256" key="1">
    <source>
        <dbReference type="ARBA" id="ARBA00004613"/>
    </source>
</evidence>
<evidence type="ECO:0000313" key="9">
    <source>
        <dbReference type="EMBL" id="KAH0812772.1"/>
    </source>
</evidence>
<comment type="subcellular location">
    <subcellularLocation>
        <location evidence="1">Secreted</location>
    </subcellularLocation>
</comment>
<protein>
    <recommendedName>
        <fullName evidence="11">Saposin</fullName>
    </recommendedName>
</protein>
<feature type="domain" description="Saposin A-type" evidence="8">
    <location>
        <begin position="100"/>
        <end position="140"/>
    </location>
</feature>
<reference evidence="9" key="2">
    <citation type="submission" date="2021-08" db="EMBL/GenBank/DDBJ databases">
        <authorList>
            <person name="Eriksson T."/>
        </authorList>
    </citation>
    <scope>NUCLEOTIDE SEQUENCE</scope>
    <source>
        <strain evidence="9">Stoneville</strain>
        <tissue evidence="9">Whole head</tissue>
    </source>
</reference>
<dbReference type="SUPFAM" id="SSF47862">
    <property type="entry name" value="Saposin"/>
    <property type="match status" value="7"/>
</dbReference>
<feature type="domain" description="Saposin B-type" evidence="7">
    <location>
        <begin position="346"/>
        <end position="426"/>
    </location>
</feature>
<keyword evidence="5" id="KW-1015">Disulfide bond</keyword>
<gene>
    <name evidence="9" type="ORF">GEV33_010019</name>
</gene>
<dbReference type="PANTHER" id="PTHR11480">
    <property type="entry name" value="SAPOSIN-RELATED"/>
    <property type="match status" value="1"/>
</dbReference>
<feature type="domain" description="Saposin B-type" evidence="7">
    <location>
        <begin position="702"/>
        <end position="783"/>
    </location>
</feature>
<evidence type="ECO:0000256" key="3">
    <source>
        <dbReference type="ARBA" id="ARBA00022729"/>
    </source>
</evidence>